<dbReference type="InterPro" id="IPR010281">
    <property type="entry name" value="DUF885"/>
</dbReference>
<dbReference type="AlphaFoldDB" id="A0A3A4K3Y4"/>
<protein>
    <submittedName>
        <fullName evidence="1">DUF885 family protein</fullName>
    </submittedName>
</protein>
<dbReference type="PANTHER" id="PTHR33361">
    <property type="entry name" value="GLR0591 PROTEIN"/>
    <property type="match status" value="1"/>
</dbReference>
<accession>A0A3A4K3Y4</accession>
<dbReference type="RefSeq" id="WP_120043565.1">
    <property type="nucleotide sequence ID" value="NZ_QZFU01000033.1"/>
</dbReference>
<keyword evidence="2" id="KW-1185">Reference proteome</keyword>
<organism evidence="1 2">
    <name type="scientific">Nocardia panacis</name>
    <dbReference type="NCBI Taxonomy" id="2340916"/>
    <lineage>
        <taxon>Bacteria</taxon>
        <taxon>Bacillati</taxon>
        <taxon>Actinomycetota</taxon>
        <taxon>Actinomycetes</taxon>
        <taxon>Mycobacteriales</taxon>
        <taxon>Nocardiaceae</taxon>
        <taxon>Nocardia</taxon>
    </lineage>
</organism>
<dbReference type="Pfam" id="PF05960">
    <property type="entry name" value="DUF885"/>
    <property type="match status" value="1"/>
</dbReference>
<reference evidence="1 2" key="1">
    <citation type="submission" date="2018-09" db="EMBL/GenBank/DDBJ databases">
        <title>YIM PH21274 draft genome.</title>
        <authorList>
            <person name="Miao C."/>
        </authorList>
    </citation>
    <scope>NUCLEOTIDE SEQUENCE [LARGE SCALE GENOMIC DNA]</scope>
    <source>
        <strain evidence="1 2">YIM PH 21724</strain>
    </source>
</reference>
<sequence length="543" mass="60814">MTEKVAHELAQLIAEFWDWRIRTQPDSYDDVPRVERPADWVADWSPDAIADRRRRLGEFAGRHRAIDLTGAPLAIQIDGRLLGSALAKVHWELELLRNWQRNACFYLDQALVPLYTLLLAPPPFEEGRAAAILRQLRQVPETLRHARTNLTEQAAAPFAAYAGRLLADGPRSLTQALAALAPLLPAPFAADLPGLAEAAAGHLAAFRDWLGGRTFTGATAVGGEALAFYLHRVALVPYTPEQMRQYARVEFQRAVLTEASWRRRAAGGAAPVADAFYIDRQHILEADVRRFYAERGLLRLPNTLRRYRFAAMPPYVAPLTWLGVPHYLSSQARPDEDALRYVRAPEPGLSYFQQAKILDPRTGIVHEGVHAHQLALSWQHPNPARRYFYDSLPNEGIAFYNEELMLLSGLFDDTPASGVFLANSMRLRALRVDIDLGLSLGEITLDDAAALLAETVPMDRATAREEAALFAATPAQGLSYQIGKRQILDLLATAHSRYDHVDLQEFHYRLWCEGNVPLALQRWELLGLRDHLDQADRLAARSS</sequence>
<dbReference type="Proteomes" id="UP000266677">
    <property type="component" value="Unassembled WGS sequence"/>
</dbReference>
<dbReference type="EMBL" id="QZFU01000033">
    <property type="protein sequence ID" value="RJO71453.1"/>
    <property type="molecule type" value="Genomic_DNA"/>
</dbReference>
<name>A0A3A4K3Y4_9NOCA</name>
<dbReference type="OrthoDB" id="7207122at2"/>
<evidence type="ECO:0000313" key="1">
    <source>
        <dbReference type="EMBL" id="RJO71453.1"/>
    </source>
</evidence>
<gene>
    <name evidence="1" type="ORF">D5S18_25130</name>
</gene>
<dbReference type="PANTHER" id="PTHR33361:SF2">
    <property type="entry name" value="DUF885 DOMAIN-CONTAINING PROTEIN"/>
    <property type="match status" value="1"/>
</dbReference>
<comment type="caution">
    <text evidence="1">The sequence shown here is derived from an EMBL/GenBank/DDBJ whole genome shotgun (WGS) entry which is preliminary data.</text>
</comment>
<proteinExistence type="predicted"/>
<evidence type="ECO:0000313" key="2">
    <source>
        <dbReference type="Proteomes" id="UP000266677"/>
    </source>
</evidence>